<dbReference type="AlphaFoldDB" id="A0A286RJ88"/>
<evidence type="ECO:0000313" key="2">
    <source>
        <dbReference type="EMBL" id="ASV76031.1"/>
    </source>
</evidence>
<dbReference type="EMBL" id="CP018477">
    <property type="protein sequence ID" value="ASV76031.1"/>
    <property type="molecule type" value="Genomic_DNA"/>
</dbReference>
<feature type="domain" description="Putative zinc-finger" evidence="1">
    <location>
        <begin position="3"/>
        <end position="37"/>
    </location>
</feature>
<reference evidence="2 3" key="1">
    <citation type="journal article" name="Front. Microbiol.">
        <title>Sugar Metabolism of the First Thermophilic Planctomycete Thermogutta terrifontis: Comparative Genomic and Transcriptomic Approaches.</title>
        <authorList>
            <person name="Elcheninov A.G."/>
            <person name="Menzel P."/>
            <person name="Gudbergsdottir S.R."/>
            <person name="Slesarev A.I."/>
            <person name="Kadnikov V.V."/>
            <person name="Krogh A."/>
            <person name="Bonch-Osmolovskaya E.A."/>
            <person name="Peng X."/>
            <person name="Kublanov I.V."/>
        </authorList>
    </citation>
    <scope>NUCLEOTIDE SEQUENCE [LARGE SCALE GENOMIC DNA]</scope>
    <source>
        <strain evidence="2 3">R1</strain>
    </source>
</reference>
<dbReference type="Pfam" id="PF13490">
    <property type="entry name" value="zf-HC2"/>
    <property type="match status" value="1"/>
</dbReference>
<dbReference type="OrthoDB" id="9782842at2"/>
<organism evidence="2 3">
    <name type="scientific">Thermogutta terrifontis</name>
    <dbReference type="NCBI Taxonomy" id="1331910"/>
    <lineage>
        <taxon>Bacteria</taxon>
        <taxon>Pseudomonadati</taxon>
        <taxon>Planctomycetota</taxon>
        <taxon>Planctomycetia</taxon>
        <taxon>Pirellulales</taxon>
        <taxon>Thermoguttaceae</taxon>
        <taxon>Thermogutta</taxon>
    </lineage>
</organism>
<evidence type="ECO:0000259" key="1">
    <source>
        <dbReference type="Pfam" id="PF13490"/>
    </source>
</evidence>
<gene>
    <name evidence="2" type="ORF">THTE_3429</name>
</gene>
<dbReference type="InterPro" id="IPR041916">
    <property type="entry name" value="Anti_sigma_zinc_sf"/>
</dbReference>
<dbReference type="KEGG" id="ttf:THTE_3429"/>
<dbReference type="Gene3D" id="1.10.10.1320">
    <property type="entry name" value="Anti-sigma factor, zinc-finger domain"/>
    <property type="match status" value="1"/>
</dbReference>
<keyword evidence="3" id="KW-1185">Reference proteome</keyword>
<name>A0A286RJ88_9BACT</name>
<evidence type="ECO:0000313" key="3">
    <source>
        <dbReference type="Proteomes" id="UP000215086"/>
    </source>
</evidence>
<sequence>MKCQDLLAALNAYIDGEIDPQLCEMLQRHLEGCNPCRVVVDTLRQTVTLYKGEEPYELPPELHERLHECLRQKWQAKFKTQV</sequence>
<dbReference type="Proteomes" id="UP000215086">
    <property type="component" value="Chromosome"/>
</dbReference>
<protein>
    <recommendedName>
        <fullName evidence="1">Putative zinc-finger domain-containing protein</fullName>
    </recommendedName>
</protein>
<dbReference type="RefSeq" id="WP_095415906.1">
    <property type="nucleotide sequence ID" value="NZ_CP018477.1"/>
</dbReference>
<dbReference type="InterPro" id="IPR027383">
    <property type="entry name" value="Znf_put"/>
</dbReference>
<accession>A0A286RJ88</accession>
<proteinExistence type="predicted"/>